<keyword evidence="2" id="KW-0472">Membrane</keyword>
<name>A0ABP9FVC0_9MICC</name>
<evidence type="ECO:0000313" key="4">
    <source>
        <dbReference type="EMBL" id="GAA4918097.1"/>
    </source>
</evidence>
<dbReference type="Pfam" id="PF02397">
    <property type="entry name" value="Bac_transf"/>
    <property type="match status" value="1"/>
</dbReference>
<evidence type="ECO:0000256" key="2">
    <source>
        <dbReference type="SAM" id="Phobius"/>
    </source>
</evidence>
<organism evidence="4 5">
    <name type="scientific">Nesterenkonia rhizosphaerae</name>
    <dbReference type="NCBI Taxonomy" id="1348272"/>
    <lineage>
        <taxon>Bacteria</taxon>
        <taxon>Bacillati</taxon>
        <taxon>Actinomycetota</taxon>
        <taxon>Actinomycetes</taxon>
        <taxon>Micrococcales</taxon>
        <taxon>Micrococcaceae</taxon>
        <taxon>Nesterenkonia</taxon>
    </lineage>
</organism>
<dbReference type="EMBL" id="BAABLW010000007">
    <property type="protein sequence ID" value="GAA4918097.1"/>
    <property type="molecule type" value="Genomic_DNA"/>
</dbReference>
<keyword evidence="5" id="KW-1185">Reference proteome</keyword>
<evidence type="ECO:0000313" key="5">
    <source>
        <dbReference type="Proteomes" id="UP001500368"/>
    </source>
</evidence>
<sequence length="346" mass="39180">MSYVRVKRFLDILGALFGLVILSPLIAIISLLVLIFHGAPVIFVQERATQHARVFHLRKFRTMRQVDPQRGLVTDEDRLTGFGRLLRSTSLDELPSLWNVLIGDMSLIGPRPLTTDYLQLYTPEQARRHEVRGGLSGLCQVSGRNELPWDEKFDLDIQYVDTMSFTLDLKILLKTFTAVISRRGVTTENEVTATSYGGSLRSDRVVFRQDAASRDKVSWTVETKSGQRVGRCAMLKTGERSQMIGFHPEPAVDEETQREHQALYPEILTLLLNRVRSSDADYAVCSTSPVGTDTEQLYLRAGFHRLTADLVPTVLPIAELISDRETFMYHVLHDENNDITEMRLAS</sequence>
<dbReference type="PANTHER" id="PTHR30576:SF8">
    <property type="entry name" value="UNDECAPRENYL-PHOSPHATE GALACTOSE PHOSPHOTRANSFERASE"/>
    <property type="match status" value="1"/>
</dbReference>
<gene>
    <name evidence="4" type="ORF">GCM10025790_12010</name>
</gene>
<feature type="domain" description="Bacterial sugar transferase" evidence="3">
    <location>
        <begin position="7"/>
        <end position="180"/>
    </location>
</feature>
<keyword evidence="2" id="KW-0812">Transmembrane</keyword>
<reference evidence="5" key="1">
    <citation type="journal article" date="2019" name="Int. J. Syst. Evol. Microbiol.">
        <title>The Global Catalogue of Microorganisms (GCM) 10K type strain sequencing project: providing services to taxonomists for standard genome sequencing and annotation.</title>
        <authorList>
            <consortium name="The Broad Institute Genomics Platform"/>
            <consortium name="The Broad Institute Genome Sequencing Center for Infectious Disease"/>
            <person name="Wu L."/>
            <person name="Ma J."/>
        </authorList>
    </citation>
    <scope>NUCLEOTIDE SEQUENCE [LARGE SCALE GENOMIC DNA]</scope>
    <source>
        <strain evidence="5">JCM 19129</strain>
    </source>
</reference>
<dbReference type="RefSeq" id="WP_345477170.1">
    <property type="nucleotide sequence ID" value="NZ_BAABLW010000007.1"/>
</dbReference>
<dbReference type="PANTHER" id="PTHR30576">
    <property type="entry name" value="COLANIC BIOSYNTHESIS UDP-GLUCOSE LIPID CARRIER TRANSFERASE"/>
    <property type="match status" value="1"/>
</dbReference>
<accession>A0ABP9FVC0</accession>
<evidence type="ECO:0000256" key="1">
    <source>
        <dbReference type="ARBA" id="ARBA00006464"/>
    </source>
</evidence>
<protein>
    <recommendedName>
        <fullName evidence="3">Bacterial sugar transferase domain-containing protein</fullName>
    </recommendedName>
</protein>
<dbReference type="Proteomes" id="UP001500368">
    <property type="component" value="Unassembled WGS sequence"/>
</dbReference>
<evidence type="ECO:0000259" key="3">
    <source>
        <dbReference type="Pfam" id="PF02397"/>
    </source>
</evidence>
<proteinExistence type="inferred from homology"/>
<dbReference type="InterPro" id="IPR003362">
    <property type="entry name" value="Bact_transf"/>
</dbReference>
<feature type="transmembrane region" description="Helical" evidence="2">
    <location>
        <begin position="12"/>
        <end position="36"/>
    </location>
</feature>
<comment type="similarity">
    <text evidence="1">Belongs to the bacterial sugar transferase family.</text>
</comment>
<comment type="caution">
    <text evidence="4">The sequence shown here is derived from an EMBL/GenBank/DDBJ whole genome shotgun (WGS) entry which is preliminary data.</text>
</comment>
<keyword evidence="2" id="KW-1133">Transmembrane helix</keyword>